<feature type="non-terminal residue" evidence="1">
    <location>
        <position position="431"/>
    </location>
</feature>
<feature type="non-terminal residue" evidence="1">
    <location>
        <position position="1"/>
    </location>
</feature>
<dbReference type="EMBL" id="UINC01076844">
    <property type="protein sequence ID" value="SVC16394.1"/>
    <property type="molecule type" value="Genomic_DNA"/>
</dbReference>
<organism evidence="1">
    <name type="scientific">marine metagenome</name>
    <dbReference type="NCBI Taxonomy" id="408172"/>
    <lineage>
        <taxon>unclassified sequences</taxon>
        <taxon>metagenomes</taxon>
        <taxon>ecological metagenomes</taxon>
    </lineage>
</organism>
<proteinExistence type="predicted"/>
<accession>A0A382JV84</accession>
<gene>
    <name evidence="1" type="ORF">METZ01_LOCUS269248</name>
</gene>
<dbReference type="Gene3D" id="2.120.10.10">
    <property type="match status" value="1"/>
</dbReference>
<dbReference type="SUPFAM" id="SSF50939">
    <property type="entry name" value="Sialidases"/>
    <property type="match status" value="1"/>
</dbReference>
<dbReference type="AlphaFoldDB" id="A0A382JV84"/>
<evidence type="ECO:0008006" key="2">
    <source>
        <dbReference type="Google" id="ProtNLM"/>
    </source>
</evidence>
<dbReference type="CDD" id="cd15482">
    <property type="entry name" value="Sialidase_non-viral"/>
    <property type="match status" value="1"/>
</dbReference>
<dbReference type="InterPro" id="IPR036278">
    <property type="entry name" value="Sialidase_sf"/>
</dbReference>
<name>A0A382JV84_9ZZZZ</name>
<sequence>EGSRSLRTGGAIILRNGIVRPSAQSNTYLIFGRRPGQAGRFSAPWIAIGLLLLLWLTPEIYGAAPTFENRTPVGFSSQDSTTQQNFVLGRQVTVRADLDQAATLTHPVYGHFHNIEKSKQVESTDVDGLQTDLVVDADGVIHMAWISQETTSPVTTPIYYVRYARSEDKGKTFSSPASVSGALRYDLITINVAGNTSGFSTLDIEVDSRGNPRVVYAMNHSADGHTDNFSLTSGDSDNIYFNYSENGGASWLPGDNSIVINDTLTVGSRSAAFPRMAIDQRDNIFISYVRGSTQGTGADDIMLAKVDRETTPFTMVGIGSTANTGSGGGVRISPDAGRHTGPDIDIGTGDVLHIAYFNDAGNSVEHKTLLADSWKMVGGTGWNQDANGAGIDDFTDEAGAAAIEETAHFFFPTVVVDKQSSPDKIYAVYKF</sequence>
<evidence type="ECO:0000313" key="1">
    <source>
        <dbReference type="EMBL" id="SVC16394.1"/>
    </source>
</evidence>
<protein>
    <recommendedName>
        <fullName evidence="2">Sialidase domain-containing protein</fullName>
    </recommendedName>
</protein>
<reference evidence="1" key="1">
    <citation type="submission" date="2018-05" db="EMBL/GenBank/DDBJ databases">
        <authorList>
            <person name="Lanie J.A."/>
            <person name="Ng W.-L."/>
            <person name="Kazmierczak K.M."/>
            <person name="Andrzejewski T.M."/>
            <person name="Davidsen T.M."/>
            <person name="Wayne K.J."/>
            <person name="Tettelin H."/>
            <person name="Glass J.I."/>
            <person name="Rusch D."/>
            <person name="Podicherti R."/>
            <person name="Tsui H.-C.T."/>
            <person name="Winkler M.E."/>
        </authorList>
    </citation>
    <scope>NUCLEOTIDE SEQUENCE</scope>
</reference>